<evidence type="ECO:0000256" key="1">
    <source>
        <dbReference type="SAM" id="MobiDB-lite"/>
    </source>
</evidence>
<feature type="region of interest" description="Disordered" evidence="1">
    <location>
        <begin position="87"/>
        <end position="255"/>
    </location>
</feature>
<accession>W7U802</accession>
<dbReference type="EMBL" id="AZIL01000179">
    <property type="protein sequence ID" value="EWM29044.1"/>
    <property type="molecule type" value="Genomic_DNA"/>
</dbReference>
<sequence length="347" mass="36588">MPPTRLLGFLAVWFISANTAPAFHGPRPLLSASLYRSFLRVNGYMSPRVCPRSHRTAAQSTGEEATPEKDDQVDYFFADGFSSLLDDSKNNAERGPKSPFEGGQTILLGSEDERAPVTELPRQATSPPPPPISRRGIPPSPSSGGSVNDNKSGMRGRREGKRPKRFAPPWQQGSSSNFADGPGGSGRRSRRAPGGATAEGGFIPSSPPPSAGGGQGPQGNGTPPPTRVYRPPGTFDLEPGRGGRGGSGGGGSAREREDQQIFRLLNVFGNPNGMLFGAVALALGTVAFGWAWKSGALENSSPGQAMLQDPEATAYMSREAFPQDVDVTVTLDDKVVNLSQEGDVDIL</sequence>
<feature type="compositionally biased region" description="Gly residues" evidence="1">
    <location>
        <begin position="240"/>
        <end position="252"/>
    </location>
</feature>
<feature type="compositionally biased region" description="Low complexity" evidence="1">
    <location>
        <begin position="192"/>
        <end position="204"/>
    </location>
</feature>
<feature type="compositionally biased region" description="Basic residues" evidence="1">
    <location>
        <begin position="154"/>
        <end position="165"/>
    </location>
</feature>
<gene>
    <name evidence="3" type="ORF">Naga_100071g16</name>
</gene>
<comment type="caution">
    <text evidence="3">The sequence shown here is derived from an EMBL/GenBank/DDBJ whole genome shotgun (WGS) entry which is preliminary data.</text>
</comment>
<feature type="signal peptide" evidence="2">
    <location>
        <begin position="1"/>
        <end position="22"/>
    </location>
</feature>
<organism evidence="3 4">
    <name type="scientific">Nannochloropsis gaditana</name>
    <dbReference type="NCBI Taxonomy" id="72520"/>
    <lineage>
        <taxon>Eukaryota</taxon>
        <taxon>Sar</taxon>
        <taxon>Stramenopiles</taxon>
        <taxon>Ochrophyta</taxon>
        <taxon>Eustigmatophyceae</taxon>
        <taxon>Eustigmatales</taxon>
        <taxon>Monodopsidaceae</taxon>
        <taxon>Nannochloropsis</taxon>
    </lineage>
</organism>
<dbReference type="OrthoDB" id="10385500at2759"/>
<reference evidence="3 4" key="1">
    <citation type="journal article" date="2014" name="Mol. Plant">
        <title>Chromosome Scale Genome Assembly and Transcriptome Profiling of Nannochloropsis gaditana in Nitrogen Depletion.</title>
        <authorList>
            <person name="Corteggiani Carpinelli E."/>
            <person name="Telatin A."/>
            <person name="Vitulo N."/>
            <person name="Forcato C."/>
            <person name="D'Angelo M."/>
            <person name="Schiavon R."/>
            <person name="Vezzi A."/>
            <person name="Giacometti G.M."/>
            <person name="Morosinotto T."/>
            <person name="Valle G."/>
        </authorList>
    </citation>
    <scope>NUCLEOTIDE SEQUENCE [LARGE SCALE GENOMIC DNA]</scope>
    <source>
        <strain evidence="3 4">B-31</strain>
    </source>
</reference>
<keyword evidence="4" id="KW-1185">Reference proteome</keyword>
<evidence type="ECO:0000313" key="4">
    <source>
        <dbReference type="Proteomes" id="UP000019335"/>
    </source>
</evidence>
<dbReference type="Proteomes" id="UP000019335">
    <property type="component" value="Chromosome 3"/>
</dbReference>
<name>W7U802_9STRA</name>
<evidence type="ECO:0000313" key="3">
    <source>
        <dbReference type="EMBL" id="EWM29044.1"/>
    </source>
</evidence>
<feature type="chain" id="PRO_5004904243" description="Transmembrane protein" evidence="2">
    <location>
        <begin position="23"/>
        <end position="347"/>
    </location>
</feature>
<keyword evidence="2" id="KW-0732">Signal</keyword>
<feature type="compositionally biased region" description="Basic and acidic residues" evidence="1">
    <location>
        <begin position="87"/>
        <end position="96"/>
    </location>
</feature>
<feature type="region of interest" description="Disordered" evidence="1">
    <location>
        <begin position="51"/>
        <end position="72"/>
    </location>
</feature>
<dbReference type="AlphaFoldDB" id="W7U802"/>
<evidence type="ECO:0008006" key="5">
    <source>
        <dbReference type="Google" id="ProtNLM"/>
    </source>
</evidence>
<protein>
    <recommendedName>
        <fullName evidence="5">Transmembrane protein</fullName>
    </recommendedName>
</protein>
<feature type="compositionally biased region" description="Low complexity" evidence="1">
    <location>
        <begin position="133"/>
        <end position="146"/>
    </location>
</feature>
<evidence type="ECO:0000256" key="2">
    <source>
        <dbReference type="SAM" id="SignalP"/>
    </source>
</evidence>
<proteinExistence type="predicted"/>